<dbReference type="Proteomes" id="UP000284024">
    <property type="component" value="Unassembled WGS sequence"/>
</dbReference>
<reference evidence="2 3" key="1">
    <citation type="submission" date="2018-08" db="EMBL/GenBank/DDBJ databases">
        <title>A genome reference for cultivated species of the human gut microbiota.</title>
        <authorList>
            <person name="Zou Y."/>
            <person name="Xue W."/>
            <person name="Luo G."/>
        </authorList>
    </citation>
    <scope>NUCLEOTIDE SEQUENCE [LARGE SCALE GENOMIC DNA]</scope>
    <source>
        <strain evidence="2 3">AM18-2AC</strain>
    </source>
</reference>
<keyword evidence="1" id="KW-0812">Transmembrane</keyword>
<keyword evidence="1" id="KW-1133">Transmembrane helix</keyword>
<gene>
    <name evidence="2" type="ORF">DW222_03245</name>
</gene>
<organism evidence="2 3">
    <name type="scientific">Blautia obeum</name>
    <dbReference type="NCBI Taxonomy" id="40520"/>
    <lineage>
        <taxon>Bacteria</taxon>
        <taxon>Bacillati</taxon>
        <taxon>Bacillota</taxon>
        <taxon>Clostridia</taxon>
        <taxon>Lachnospirales</taxon>
        <taxon>Lachnospiraceae</taxon>
        <taxon>Blautia</taxon>
    </lineage>
</organism>
<evidence type="ECO:0000313" key="2">
    <source>
        <dbReference type="EMBL" id="RHH21451.1"/>
    </source>
</evidence>
<sequence length="167" mass="19775">MKQTEHPYWHRLYRCLEDFGIRYQNIPVFFKDRIQRYGILSLFILLFGSFMGTWMKDKTFIFWSFLLGIIGFIRTYLIFRTADKKTYEIVEGLVTGIDGKNPFARLRKIRVSDPAGRQNELLLDKNVKVLEGKRYRFYFGINEKKLVGIRRVDAALNNGTFLGNEEI</sequence>
<name>A0A414W6F2_9FIRM</name>
<dbReference type="RefSeq" id="WP_147417705.1">
    <property type="nucleotide sequence ID" value="NZ_JANGEI010000022.1"/>
</dbReference>
<protein>
    <submittedName>
        <fullName evidence="2">Uncharacterized protein</fullName>
    </submittedName>
</protein>
<dbReference type="AlphaFoldDB" id="A0A414W6F2"/>
<dbReference type="EMBL" id="QRJH01000001">
    <property type="protein sequence ID" value="RHH21451.1"/>
    <property type="molecule type" value="Genomic_DNA"/>
</dbReference>
<comment type="caution">
    <text evidence="2">The sequence shown here is derived from an EMBL/GenBank/DDBJ whole genome shotgun (WGS) entry which is preliminary data.</text>
</comment>
<accession>A0A414W6F2</accession>
<proteinExistence type="predicted"/>
<evidence type="ECO:0000313" key="3">
    <source>
        <dbReference type="Proteomes" id="UP000284024"/>
    </source>
</evidence>
<feature type="transmembrane region" description="Helical" evidence="1">
    <location>
        <begin position="37"/>
        <end position="54"/>
    </location>
</feature>
<keyword evidence="1" id="KW-0472">Membrane</keyword>
<feature type="transmembrane region" description="Helical" evidence="1">
    <location>
        <begin position="60"/>
        <end position="79"/>
    </location>
</feature>
<evidence type="ECO:0000256" key="1">
    <source>
        <dbReference type="SAM" id="Phobius"/>
    </source>
</evidence>